<keyword evidence="1" id="KW-0812">Transmembrane</keyword>
<reference evidence="2 3" key="1">
    <citation type="journal article" date="2013" name="Nat. Genet.">
        <title>The genome of the hydatid tapeworm Echinococcus granulosus.</title>
        <authorList>
            <person name="Zheng H."/>
            <person name="Zhang W."/>
            <person name="Zhang L."/>
            <person name="Zhang Z."/>
            <person name="Li J."/>
            <person name="Lu G."/>
            <person name="Zhu Y."/>
            <person name="Wang Y."/>
            <person name="Huang Y."/>
            <person name="Liu J."/>
            <person name="Kang H."/>
            <person name="Chen J."/>
            <person name="Wang L."/>
            <person name="Chen A."/>
            <person name="Yu S."/>
            <person name="Gao Z."/>
            <person name="Jin L."/>
            <person name="Gu W."/>
            <person name="Wang Z."/>
            <person name="Zhao L."/>
            <person name="Shi B."/>
            <person name="Wen H."/>
            <person name="Lin R."/>
            <person name="Jones M.K."/>
            <person name="Brejova B."/>
            <person name="Vinar T."/>
            <person name="Zhao G."/>
            <person name="McManus D.P."/>
            <person name="Chen Z."/>
            <person name="Zhou Y."/>
            <person name="Wang S."/>
        </authorList>
    </citation>
    <scope>NUCLEOTIDE SEQUENCE [LARGE SCALE GENOMIC DNA]</scope>
</reference>
<gene>
    <name evidence="2" type="ORF">EGR_04556</name>
</gene>
<keyword evidence="1" id="KW-1133">Transmembrane helix</keyword>
<dbReference type="CTD" id="36340271"/>
<feature type="transmembrane region" description="Helical" evidence="1">
    <location>
        <begin position="161"/>
        <end position="183"/>
    </location>
</feature>
<evidence type="ECO:0000313" key="3">
    <source>
        <dbReference type="Proteomes" id="UP000019149"/>
    </source>
</evidence>
<dbReference type="EMBL" id="APAU02000029">
    <property type="protein sequence ID" value="EUB60537.1"/>
    <property type="molecule type" value="Genomic_DNA"/>
</dbReference>
<dbReference type="AlphaFoldDB" id="W6UQG0"/>
<evidence type="ECO:0000256" key="1">
    <source>
        <dbReference type="SAM" id="Phobius"/>
    </source>
</evidence>
<comment type="caution">
    <text evidence="2">The sequence shown here is derived from an EMBL/GenBank/DDBJ whole genome shotgun (WGS) entry which is preliminary data.</text>
</comment>
<dbReference type="RefSeq" id="XP_024351733.1">
    <property type="nucleotide sequence ID" value="XM_024493805.1"/>
</dbReference>
<name>W6UQG0_ECHGR</name>
<evidence type="ECO:0000313" key="2">
    <source>
        <dbReference type="EMBL" id="EUB60537.1"/>
    </source>
</evidence>
<accession>W6UQG0</accession>
<dbReference type="KEGG" id="egl:EGR_04556"/>
<dbReference type="Proteomes" id="UP000019149">
    <property type="component" value="Unassembled WGS sequence"/>
</dbReference>
<dbReference type="GeneID" id="36340271"/>
<sequence length="225" mass="25998">MNFHLDSKVRLVYPIQGFLKENNSDSTKPTMRWSFGEFVDGAMCSISLNPVKAAKYAHLKQQVNQWNVFVSHFQWCIEENLKMDENNELETFKKSNTATSVELRGIKTICTQWAPKIEDIMPIISHIVEFTLNHHLQYLEITPFVNYDASVWKLNCRIKKIVIIPFPHIFCLLVECILMYIHLNVPLGEGRSSIQPKYASVNPEVNATHEFNNSGEMFCSPHISH</sequence>
<proteinExistence type="predicted"/>
<keyword evidence="1" id="KW-0472">Membrane</keyword>
<organism evidence="2 3">
    <name type="scientific">Echinococcus granulosus</name>
    <name type="common">Hydatid tapeworm</name>
    <dbReference type="NCBI Taxonomy" id="6210"/>
    <lineage>
        <taxon>Eukaryota</taxon>
        <taxon>Metazoa</taxon>
        <taxon>Spiralia</taxon>
        <taxon>Lophotrochozoa</taxon>
        <taxon>Platyhelminthes</taxon>
        <taxon>Cestoda</taxon>
        <taxon>Eucestoda</taxon>
        <taxon>Cyclophyllidea</taxon>
        <taxon>Taeniidae</taxon>
        <taxon>Echinococcus</taxon>
        <taxon>Echinococcus granulosus group</taxon>
    </lineage>
</organism>
<keyword evidence="3" id="KW-1185">Reference proteome</keyword>
<protein>
    <submittedName>
        <fullName evidence="2">Uncharacterized protein</fullName>
    </submittedName>
</protein>